<name>A0A1R3GBL0_9ROSI</name>
<accession>A0A1R3GBL0</accession>
<sequence>MAAAAAASSSSNDQATLSPLRRNHRCDASPLTSFLFFLSNPFFRFETLAAWVHHRWESPVVAPPHWTSVGGSTGPESPSLNDDERSLSDQ</sequence>
<dbReference type="AlphaFoldDB" id="A0A1R3GBL0"/>
<evidence type="ECO:0000313" key="2">
    <source>
        <dbReference type="EMBL" id="OMO55453.1"/>
    </source>
</evidence>
<reference evidence="3" key="1">
    <citation type="submission" date="2013-09" db="EMBL/GenBank/DDBJ databases">
        <title>Corchorus olitorius genome sequencing.</title>
        <authorList>
            <person name="Alam M."/>
            <person name="Haque M.S."/>
            <person name="Islam M.S."/>
            <person name="Emdad E.M."/>
            <person name="Islam M.M."/>
            <person name="Ahmed B."/>
            <person name="Halim A."/>
            <person name="Hossen Q.M.M."/>
            <person name="Hossain M.Z."/>
            <person name="Ahmed R."/>
            <person name="Khan M.M."/>
            <person name="Islam R."/>
            <person name="Rashid M.M."/>
            <person name="Khan S.A."/>
            <person name="Rahman M.S."/>
            <person name="Alam M."/>
            <person name="Yahiya A.S."/>
            <person name="Khan M.S."/>
            <person name="Azam M.S."/>
            <person name="Haque T."/>
            <person name="Lashkar M.Z.H."/>
            <person name="Akhand A.I."/>
            <person name="Morshed G."/>
            <person name="Roy S."/>
            <person name="Uddin K.S."/>
            <person name="Rabeya T."/>
            <person name="Hossain A.S."/>
            <person name="Chowdhury A."/>
            <person name="Snigdha A.R."/>
            <person name="Mortoza M.S."/>
            <person name="Matin S.A."/>
            <person name="Hoque S.M.E."/>
            <person name="Islam M.K."/>
            <person name="Roy D.K."/>
            <person name="Haider R."/>
            <person name="Moosa M.M."/>
            <person name="Elias S.M."/>
            <person name="Hasan A.M."/>
            <person name="Jahan S."/>
            <person name="Shafiuddin M."/>
            <person name="Mahmood N."/>
            <person name="Shommy N.S."/>
        </authorList>
    </citation>
    <scope>NUCLEOTIDE SEQUENCE [LARGE SCALE GENOMIC DNA]</scope>
    <source>
        <strain evidence="3">cv. O-4</strain>
    </source>
</reference>
<evidence type="ECO:0000256" key="1">
    <source>
        <dbReference type="SAM" id="MobiDB-lite"/>
    </source>
</evidence>
<feature type="region of interest" description="Disordered" evidence="1">
    <location>
        <begin position="63"/>
        <end position="90"/>
    </location>
</feature>
<proteinExistence type="predicted"/>
<protein>
    <submittedName>
        <fullName evidence="2">Uncharacterized protein</fullName>
    </submittedName>
</protein>
<evidence type="ECO:0000313" key="3">
    <source>
        <dbReference type="Proteomes" id="UP000187203"/>
    </source>
</evidence>
<gene>
    <name evidence="2" type="ORF">COLO4_35980</name>
</gene>
<organism evidence="2 3">
    <name type="scientific">Corchorus olitorius</name>
    <dbReference type="NCBI Taxonomy" id="93759"/>
    <lineage>
        <taxon>Eukaryota</taxon>
        <taxon>Viridiplantae</taxon>
        <taxon>Streptophyta</taxon>
        <taxon>Embryophyta</taxon>
        <taxon>Tracheophyta</taxon>
        <taxon>Spermatophyta</taxon>
        <taxon>Magnoliopsida</taxon>
        <taxon>eudicotyledons</taxon>
        <taxon>Gunneridae</taxon>
        <taxon>Pentapetalae</taxon>
        <taxon>rosids</taxon>
        <taxon>malvids</taxon>
        <taxon>Malvales</taxon>
        <taxon>Malvaceae</taxon>
        <taxon>Grewioideae</taxon>
        <taxon>Apeibeae</taxon>
        <taxon>Corchorus</taxon>
    </lineage>
</organism>
<dbReference type="EMBL" id="AWUE01022949">
    <property type="protein sequence ID" value="OMO55453.1"/>
    <property type="molecule type" value="Genomic_DNA"/>
</dbReference>
<keyword evidence="3" id="KW-1185">Reference proteome</keyword>
<dbReference type="Proteomes" id="UP000187203">
    <property type="component" value="Unassembled WGS sequence"/>
</dbReference>
<comment type="caution">
    <text evidence="2">The sequence shown here is derived from an EMBL/GenBank/DDBJ whole genome shotgun (WGS) entry which is preliminary data.</text>
</comment>